<organism evidence="7 8">
    <name type="scientific">Ambispora leptoticha</name>
    <dbReference type="NCBI Taxonomy" id="144679"/>
    <lineage>
        <taxon>Eukaryota</taxon>
        <taxon>Fungi</taxon>
        <taxon>Fungi incertae sedis</taxon>
        <taxon>Mucoromycota</taxon>
        <taxon>Glomeromycotina</taxon>
        <taxon>Glomeromycetes</taxon>
        <taxon>Archaeosporales</taxon>
        <taxon>Ambisporaceae</taxon>
        <taxon>Ambispora</taxon>
    </lineage>
</organism>
<dbReference type="AlphaFoldDB" id="A0A9N8YLP1"/>
<evidence type="ECO:0000256" key="4">
    <source>
        <dbReference type="ARBA" id="ARBA00022777"/>
    </source>
</evidence>
<dbReference type="Proteomes" id="UP000789508">
    <property type="component" value="Unassembled WGS sequence"/>
</dbReference>
<dbReference type="PANTHER" id="PTHR11584:SF369">
    <property type="entry name" value="MITOGEN-ACTIVATED PROTEIN KINASE KINASE KINASE 19-RELATED"/>
    <property type="match status" value="1"/>
</dbReference>
<keyword evidence="4" id="KW-0418">Kinase</keyword>
<dbReference type="InterPro" id="IPR011009">
    <property type="entry name" value="Kinase-like_dom_sf"/>
</dbReference>
<feature type="domain" description="Protein kinase" evidence="6">
    <location>
        <begin position="1"/>
        <end position="103"/>
    </location>
</feature>
<evidence type="ECO:0000313" key="7">
    <source>
        <dbReference type="EMBL" id="CAG8437412.1"/>
    </source>
</evidence>
<accession>A0A9N8YLP1</accession>
<evidence type="ECO:0000256" key="5">
    <source>
        <dbReference type="ARBA" id="ARBA00022840"/>
    </source>
</evidence>
<name>A0A9N8YLP1_9GLOM</name>
<evidence type="ECO:0000313" key="8">
    <source>
        <dbReference type="Proteomes" id="UP000789508"/>
    </source>
</evidence>
<dbReference type="Gene3D" id="1.10.510.10">
    <property type="entry name" value="Transferase(Phosphotransferase) domain 1"/>
    <property type="match status" value="1"/>
</dbReference>
<dbReference type="SUPFAM" id="SSF56112">
    <property type="entry name" value="Protein kinase-like (PK-like)"/>
    <property type="match status" value="1"/>
</dbReference>
<dbReference type="InterPro" id="IPR008271">
    <property type="entry name" value="Ser/Thr_kinase_AS"/>
</dbReference>
<dbReference type="EMBL" id="CAJVPS010000001">
    <property type="protein sequence ID" value="CAG8437412.1"/>
    <property type="molecule type" value="Genomic_DNA"/>
</dbReference>
<keyword evidence="1" id="KW-0723">Serine/threonine-protein kinase</keyword>
<dbReference type="PROSITE" id="PS50011">
    <property type="entry name" value="PROTEIN_KINASE_DOM"/>
    <property type="match status" value="1"/>
</dbReference>
<keyword evidence="5" id="KW-0067">ATP-binding</keyword>
<keyword evidence="3" id="KW-0547">Nucleotide-binding</keyword>
<evidence type="ECO:0000259" key="6">
    <source>
        <dbReference type="PROSITE" id="PS50011"/>
    </source>
</evidence>
<evidence type="ECO:0000256" key="3">
    <source>
        <dbReference type="ARBA" id="ARBA00022741"/>
    </source>
</evidence>
<dbReference type="GO" id="GO:0004674">
    <property type="term" value="F:protein serine/threonine kinase activity"/>
    <property type="evidence" value="ECO:0007669"/>
    <property type="project" value="UniProtKB-KW"/>
</dbReference>
<protein>
    <submittedName>
        <fullName evidence="7">6947_t:CDS:1</fullName>
    </submittedName>
</protein>
<reference evidence="7" key="1">
    <citation type="submission" date="2021-06" db="EMBL/GenBank/DDBJ databases">
        <authorList>
            <person name="Kallberg Y."/>
            <person name="Tangrot J."/>
            <person name="Rosling A."/>
        </authorList>
    </citation>
    <scope>NUCLEOTIDE SEQUENCE</scope>
    <source>
        <strain evidence="7">FL130A</strain>
    </source>
</reference>
<keyword evidence="8" id="KW-1185">Reference proteome</keyword>
<comment type="caution">
    <text evidence="7">The sequence shown here is derived from an EMBL/GenBank/DDBJ whole genome shotgun (WGS) entry which is preliminary data.</text>
</comment>
<dbReference type="PANTHER" id="PTHR11584">
    <property type="entry name" value="SERINE/THREONINE PROTEIN KINASE"/>
    <property type="match status" value="1"/>
</dbReference>
<dbReference type="Pfam" id="PF00069">
    <property type="entry name" value="Pkinase"/>
    <property type="match status" value="1"/>
</dbReference>
<dbReference type="OrthoDB" id="10261027at2759"/>
<dbReference type="PROSITE" id="PS00108">
    <property type="entry name" value="PROTEIN_KINASE_ST"/>
    <property type="match status" value="1"/>
</dbReference>
<sequence length="103" mass="11269">MVKGLRYLHSESVLHRDLKSHNVLITEGYVAKLADFGLAKLLNSSGYSSSGKKITGTIPSKDTLPFKDLDNNNAVIFQVGGNNLRETIPNDIPKELAEIIDVC</sequence>
<keyword evidence="2" id="KW-0808">Transferase</keyword>
<gene>
    <name evidence="7" type="ORF">ALEPTO_LOCUS18</name>
</gene>
<evidence type="ECO:0000256" key="1">
    <source>
        <dbReference type="ARBA" id="ARBA00022527"/>
    </source>
</evidence>
<dbReference type="GO" id="GO:0005524">
    <property type="term" value="F:ATP binding"/>
    <property type="evidence" value="ECO:0007669"/>
    <property type="project" value="UniProtKB-KW"/>
</dbReference>
<dbReference type="InterPro" id="IPR000719">
    <property type="entry name" value="Prot_kinase_dom"/>
</dbReference>
<evidence type="ECO:0000256" key="2">
    <source>
        <dbReference type="ARBA" id="ARBA00022679"/>
    </source>
</evidence>
<proteinExistence type="predicted"/>